<sequence>MARWTIGDDVLRTEDRPERRATVTAVAEGPDGAVYGLAYAEGGEGWWPEAALGEAGDAAGG</sequence>
<comment type="caution">
    <text evidence="1">The sequence shown here is derived from an EMBL/GenBank/DDBJ whole genome shotgun (WGS) entry which is preliminary data.</text>
</comment>
<dbReference type="AlphaFoldDB" id="A0A4R6RAQ4"/>
<evidence type="ECO:0000313" key="2">
    <source>
        <dbReference type="Proteomes" id="UP000294547"/>
    </source>
</evidence>
<dbReference type="EMBL" id="SNXY01000009">
    <property type="protein sequence ID" value="TDP83211.1"/>
    <property type="molecule type" value="Genomic_DNA"/>
</dbReference>
<gene>
    <name evidence="1" type="ORF">EDD54_3168</name>
</gene>
<dbReference type="RefSeq" id="WP_126537961.1">
    <property type="nucleotide sequence ID" value="NZ_BSPM01000009.1"/>
</dbReference>
<keyword evidence="2" id="KW-1185">Reference proteome</keyword>
<organism evidence="1 2">
    <name type="scientific">Oharaeibacter diazotrophicus</name>
    <dbReference type="NCBI Taxonomy" id="1920512"/>
    <lineage>
        <taxon>Bacteria</taxon>
        <taxon>Pseudomonadati</taxon>
        <taxon>Pseudomonadota</taxon>
        <taxon>Alphaproteobacteria</taxon>
        <taxon>Hyphomicrobiales</taxon>
        <taxon>Pleomorphomonadaceae</taxon>
        <taxon>Oharaeibacter</taxon>
    </lineage>
</organism>
<reference evidence="1 2" key="1">
    <citation type="submission" date="2019-03" db="EMBL/GenBank/DDBJ databases">
        <title>Genomic Encyclopedia of Type Strains, Phase IV (KMG-IV): sequencing the most valuable type-strain genomes for metagenomic binning, comparative biology and taxonomic classification.</title>
        <authorList>
            <person name="Goeker M."/>
        </authorList>
    </citation>
    <scope>NUCLEOTIDE SEQUENCE [LARGE SCALE GENOMIC DNA]</scope>
    <source>
        <strain evidence="1 2">DSM 102969</strain>
    </source>
</reference>
<dbReference type="Proteomes" id="UP000294547">
    <property type="component" value="Unassembled WGS sequence"/>
</dbReference>
<evidence type="ECO:0000313" key="1">
    <source>
        <dbReference type="EMBL" id="TDP83211.1"/>
    </source>
</evidence>
<proteinExistence type="predicted"/>
<protein>
    <submittedName>
        <fullName evidence="1">Uncharacterized protein</fullName>
    </submittedName>
</protein>
<accession>A0A4R6RAQ4</accession>
<name>A0A4R6RAQ4_9HYPH</name>